<dbReference type="EMBL" id="FUZZ01000001">
    <property type="protein sequence ID" value="SKD00049.1"/>
    <property type="molecule type" value="Genomic_DNA"/>
</dbReference>
<organism evidence="2 3">
    <name type="scientific">Chitinophaga ginsengisegetis</name>
    <dbReference type="NCBI Taxonomy" id="393003"/>
    <lineage>
        <taxon>Bacteria</taxon>
        <taxon>Pseudomonadati</taxon>
        <taxon>Bacteroidota</taxon>
        <taxon>Chitinophagia</taxon>
        <taxon>Chitinophagales</taxon>
        <taxon>Chitinophagaceae</taxon>
        <taxon>Chitinophaga</taxon>
    </lineage>
</organism>
<dbReference type="InterPro" id="IPR007899">
    <property type="entry name" value="CHAD_dom"/>
</dbReference>
<dbReference type="RefSeq" id="WP_079468929.1">
    <property type="nucleotide sequence ID" value="NZ_FUZZ01000001.1"/>
</dbReference>
<dbReference type="PROSITE" id="PS51708">
    <property type="entry name" value="CHAD"/>
    <property type="match status" value="1"/>
</dbReference>
<dbReference type="InterPro" id="IPR038186">
    <property type="entry name" value="CHAD_dom_sf"/>
</dbReference>
<dbReference type="PANTHER" id="PTHR39339:SF1">
    <property type="entry name" value="CHAD DOMAIN-CONTAINING PROTEIN"/>
    <property type="match status" value="1"/>
</dbReference>
<dbReference type="Pfam" id="PF05235">
    <property type="entry name" value="CHAD"/>
    <property type="match status" value="1"/>
</dbReference>
<gene>
    <name evidence="2" type="ORF">SAMN05660461_1684</name>
</gene>
<keyword evidence="3" id="KW-1185">Reference proteome</keyword>
<dbReference type="Proteomes" id="UP000190166">
    <property type="component" value="Unassembled WGS sequence"/>
</dbReference>
<dbReference type="AlphaFoldDB" id="A0A1T5NIX2"/>
<dbReference type="Gene3D" id="1.40.20.10">
    <property type="entry name" value="CHAD domain"/>
    <property type="match status" value="1"/>
</dbReference>
<accession>A0A1T5NIX2</accession>
<dbReference type="SMART" id="SM00880">
    <property type="entry name" value="CHAD"/>
    <property type="match status" value="1"/>
</dbReference>
<evidence type="ECO:0000313" key="3">
    <source>
        <dbReference type="Proteomes" id="UP000190166"/>
    </source>
</evidence>
<dbReference type="STRING" id="393003.SAMN05660461_1684"/>
<name>A0A1T5NIX2_9BACT</name>
<sequence>MLQTALYHYLRKECDTVTAAYATLQEAPGDADAIHAMRVGVKKLKAFFSLVKQLPDYSFGSGKHLRTARLIQSIGGASRDAHLQEKNLRRYEKKVSWRFSVAHLLLQNKAATASEMLAATLKYSSLKKLDSLPEQFQEAIADTDPKAATAALISYLEAQHKKITVPASRAHHTVWHEVRKEVKALYYQLNILEQVLPAVFTENLATPTRKAGELLGQWHDTSVLLLFVKATVAQLKKEKVTLPVNAQQLIQLLQMDMKEQLAQCAWQVKELKAAAGF</sequence>
<evidence type="ECO:0000259" key="1">
    <source>
        <dbReference type="PROSITE" id="PS51708"/>
    </source>
</evidence>
<proteinExistence type="predicted"/>
<reference evidence="2 3" key="1">
    <citation type="submission" date="2017-02" db="EMBL/GenBank/DDBJ databases">
        <authorList>
            <person name="Peterson S.W."/>
        </authorList>
    </citation>
    <scope>NUCLEOTIDE SEQUENCE [LARGE SCALE GENOMIC DNA]</scope>
    <source>
        <strain evidence="2 3">DSM 18108</strain>
    </source>
</reference>
<protein>
    <submittedName>
        <fullName evidence="2">CHAD domain-containing protein</fullName>
    </submittedName>
</protein>
<feature type="domain" description="CHAD" evidence="1">
    <location>
        <begin position="1"/>
        <end position="271"/>
    </location>
</feature>
<evidence type="ECO:0000313" key="2">
    <source>
        <dbReference type="EMBL" id="SKD00049.1"/>
    </source>
</evidence>
<dbReference type="PANTHER" id="PTHR39339">
    <property type="entry name" value="SLR1444 PROTEIN"/>
    <property type="match status" value="1"/>
</dbReference>